<name>A0A5N0UU80_9PSEU</name>
<dbReference type="OrthoDB" id="9809531at2"/>
<keyword evidence="3" id="KW-1185">Reference proteome</keyword>
<dbReference type="SMART" id="SM00382">
    <property type="entry name" value="AAA"/>
    <property type="match status" value="1"/>
</dbReference>
<dbReference type="RefSeq" id="WP_144749221.1">
    <property type="nucleotide sequence ID" value="NZ_VMNW02000061.1"/>
</dbReference>
<dbReference type="GO" id="GO:0008408">
    <property type="term" value="F:3'-5' exonuclease activity"/>
    <property type="evidence" value="ECO:0007669"/>
    <property type="project" value="InterPro"/>
</dbReference>
<evidence type="ECO:0000313" key="3">
    <source>
        <dbReference type="Proteomes" id="UP000319769"/>
    </source>
</evidence>
<dbReference type="Gene3D" id="3.40.50.300">
    <property type="entry name" value="P-loop containing nucleotide triphosphate hydrolases"/>
    <property type="match status" value="1"/>
</dbReference>
<dbReference type="PANTHER" id="PTHR11669:SF8">
    <property type="entry name" value="DNA POLYMERASE III SUBUNIT DELTA"/>
    <property type="match status" value="1"/>
</dbReference>
<dbReference type="EMBL" id="VMNW02000061">
    <property type="protein sequence ID" value="KAA9154926.1"/>
    <property type="molecule type" value="Genomic_DNA"/>
</dbReference>
<dbReference type="InterPro" id="IPR003593">
    <property type="entry name" value="AAA+_ATPase"/>
</dbReference>
<dbReference type="AlphaFoldDB" id="A0A5N0UU80"/>
<sequence length="395" mass="42018">MSVWAELVGQEPAVEVLSAASAAAAKIVAGEQVSSAAMTHAWLLTGPPGSGRSVAARTFAAALQCSTGTGCGQCTGCRTALHGTHADVRMVVPEGLSISVAEMRALVQAAARRPSTGNWRVVVISDADRLTEGASNALLKAVEEPPERTVFLLCAPSDHPEDVSVTIRSRCRLVNLRTPPPEAIARVLVERDGIDPELAQWSAAVCGGHVGRARRLATDENSRKRRETVLRIPLGLRRPADVFACADELIAAAEGDASEESKARDEDEKAELRNAMGGDATGKGVAGAKRAAEAAVKALEKKQKSRATRTQRDTLDLALVDLAGFYRDVLVTGSGARAVLNHPDYESDVREAARHWTAEATLRRLEAVLACREAILWNVKPRIAVEAMVTALRHG</sequence>
<dbReference type="InterPro" id="IPR050238">
    <property type="entry name" value="DNA_Rep/Repair_Clamp_Loader"/>
</dbReference>
<dbReference type="Pfam" id="PF13177">
    <property type="entry name" value="DNA_pol3_delta2"/>
    <property type="match status" value="1"/>
</dbReference>
<evidence type="ECO:0000259" key="1">
    <source>
        <dbReference type="SMART" id="SM00382"/>
    </source>
</evidence>
<dbReference type="NCBIfam" id="NF005926">
    <property type="entry name" value="PRK07940.1"/>
    <property type="match status" value="1"/>
</dbReference>
<dbReference type="NCBIfam" id="TIGR00678">
    <property type="entry name" value="holB"/>
    <property type="match status" value="1"/>
</dbReference>
<proteinExistence type="predicted"/>
<comment type="caution">
    <text evidence="2">The sequence shown here is derived from an EMBL/GenBank/DDBJ whole genome shotgun (WGS) entry which is preliminary data.</text>
</comment>
<organism evidence="2 3">
    <name type="scientific">Amycolatopsis acidicola</name>
    <dbReference type="NCBI Taxonomy" id="2596893"/>
    <lineage>
        <taxon>Bacteria</taxon>
        <taxon>Bacillati</taxon>
        <taxon>Actinomycetota</taxon>
        <taxon>Actinomycetes</taxon>
        <taxon>Pseudonocardiales</taxon>
        <taxon>Pseudonocardiaceae</taxon>
        <taxon>Amycolatopsis</taxon>
    </lineage>
</organism>
<gene>
    <name evidence="2" type="ORF">FPZ12_030820</name>
</gene>
<protein>
    <submittedName>
        <fullName evidence="2">DNA polymerase III subunit delta</fullName>
        <ecNumber evidence="2">2.7.7.7</ecNumber>
    </submittedName>
</protein>
<dbReference type="InterPro" id="IPR027417">
    <property type="entry name" value="P-loop_NTPase"/>
</dbReference>
<dbReference type="InterPro" id="IPR004622">
    <property type="entry name" value="DNA_pol_HolB"/>
</dbReference>
<dbReference type="Proteomes" id="UP000319769">
    <property type="component" value="Unassembled WGS sequence"/>
</dbReference>
<accession>A0A5N0UU80</accession>
<dbReference type="SUPFAM" id="SSF52540">
    <property type="entry name" value="P-loop containing nucleoside triphosphate hydrolases"/>
    <property type="match status" value="1"/>
</dbReference>
<keyword evidence="2" id="KW-0808">Transferase</keyword>
<dbReference type="PANTHER" id="PTHR11669">
    <property type="entry name" value="REPLICATION FACTOR C / DNA POLYMERASE III GAMMA-TAU SUBUNIT"/>
    <property type="match status" value="1"/>
</dbReference>
<dbReference type="EC" id="2.7.7.7" evidence="2"/>
<keyword evidence="2" id="KW-0548">Nucleotidyltransferase</keyword>
<dbReference type="GO" id="GO:0006261">
    <property type="term" value="P:DNA-templated DNA replication"/>
    <property type="evidence" value="ECO:0007669"/>
    <property type="project" value="TreeGrafter"/>
</dbReference>
<dbReference type="GO" id="GO:0003887">
    <property type="term" value="F:DNA-directed DNA polymerase activity"/>
    <property type="evidence" value="ECO:0007669"/>
    <property type="project" value="UniProtKB-EC"/>
</dbReference>
<evidence type="ECO:0000313" key="2">
    <source>
        <dbReference type="EMBL" id="KAA9154926.1"/>
    </source>
</evidence>
<reference evidence="2" key="1">
    <citation type="submission" date="2019-09" db="EMBL/GenBank/DDBJ databases">
        <authorList>
            <person name="Teo W.F.A."/>
            <person name="Duangmal K."/>
        </authorList>
    </citation>
    <scope>NUCLEOTIDE SEQUENCE [LARGE SCALE GENOMIC DNA]</scope>
    <source>
        <strain evidence="2">K81G1</strain>
    </source>
</reference>
<feature type="domain" description="AAA+ ATPase" evidence="1">
    <location>
        <begin position="38"/>
        <end position="179"/>
    </location>
</feature>